<dbReference type="InterPro" id="IPR025753">
    <property type="entry name" value="AAA_N_dom"/>
</dbReference>
<comment type="similarity">
    <text evidence="2">Belongs to the AAA ATPase family. BCS1 subfamily.</text>
</comment>
<evidence type="ECO:0000256" key="5">
    <source>
        <dbReference type="ARBA" id="ARBA00049360"/>
    </source>
</evidence>
<dbReference type="AlphaFoldDB" id="A0A0B2QN01"/>
<feature type="compositionally biased region" description="Acidic residues" evidence="7">
    <location>
        <begin position="516"/>
        <end position="534"/>
    </location>
</feature>
<sequence length="553" mass="63852">MSFLAPAKALLSAAASLAATAMVVRSVACDLLPSELRSFISNGIHSMFSRFSPDITLIIEEMDDLDNNQIYEAAETYLSSKISPTTQRLKVSNPVTDKTFALTMEPNEPLTDVFRSVKFIWILVCRQLESHSFYNPRDLKSTLKSEFRSLELTFHKKHKEMVLNTYIPYILQQAKSIKQETKALKIFTVDYQNIYGNIGDAWVGINLNHPATFDTLAMERVVKEFVMKDLERFVRRKEYYRRVGKAWKRGYLMHGPPGTGKSSLIAAMANYLKFDVYDLELTELQVNSELRRLLIGMANRSILVVEDIDCTAEFHDRRTRSRAASGNNNDTQLTLSGLLNFIDGLWSSCGDERIIVFTTNHKGKLDPALLRPGRMDVHIHMSYCTPCGFRQLASNYLGIKEHSLFEQIEEEMQKTQVTPAEVAEQLLKSRGIETRLEQLLDFMRKKKETQEMEAKKKQQLLDFLRKKKETQEMEAKKKQQLLDFLRKKKETQEMEAKKKEQEAEDEEEQQGKEIDDGSEEENFDSDDDNNEETSLEQFLDFMIKKIETQEMEA</sequence>
<proteinExistence type="inferred from homology"/>
<evidence type="ECO:0000256" key="6">
    <source>
        <dbReference type="RuleBase" id="RU003651"/>
    </source>
</evidence>
<dbReference type="Pfam" id="PF00004">
    <property type="entry name" value="AAA"/>
    <property type="match status" value="1"/>
</dbReference>
<name>A0A0B2QN01_GLYSO</name>
<dbReference type="InterPro" id="IPR003959">
    <property type="entry name" value="ATPase_AAA_core"/>
</dbReference>
<evidence type="ECO:0000256" key="7">
    <source>
        <dbReference type="SAM" id="MobiDB-lite"/>
    </source>
</evidence>
<feature type="region of interest" description="Disordered" evidence="7">
    <location>
        <begin position="490"/>
        <end position="536"/>
    </location>
</feature>
<dbReference type="Proteomes" id="UP000053555">
    <property type="component" value="Unassembled WGS sequence"/>
</dbReference>
<keyword evidence="8" id="KW-0732">Signal</keyword>
<dbReference type="InterPro" id="IPR050747">
    <property type="entry name" value="Mitochondrial_chaperone_BCS1"/>
</dbReference>
<evidence type="ECO:0000256" key="8">
    <source>
        <dbReference type="SAM" id="SignalP"/>
    </source>
</evidence>
<dbReference type="GO" id="GO:0016887">
    <property type="term" value="F:ATP hydrolysis activity"/>
    <property type="evidence" value="ECO:0007669"/>
    <property type="project" value="InterPro"/>
</dbReference>
<protein>
    <submittedName>
        <fullName evidence="10">Putative mitochondrial chaperone bcs1</fullName>
    </submittedName>
</protein>
<evidence type="ECO:0000313" key="10">
    <source>
        <dbReference type="EMBL" id="KHN22761.1"/>
    </source>
</evidence>
<feature type="domain" description="AAA+ ATPase" evidence="9">
    <location>
        <begin position="247"/>
        <end position="385"/>
    </location>
</feature>
<keyword evidence="6" id="KW-0547">Nucleotide-binding</keyword>
<evidence type="ECO:0000256" key="2">
    <source>
        <dbReference type="ARBA" id="ARBA00007448"/>
    </source>
</evidence>
<dbReference type="PROSITE" id="PS00674">
    <property type="entry name" value="AAA"/>
    <property type="match status" value="1"/>
</dbReference>
<keyword evidence="3" id="KW-0378">Hydrolase</keyword>
<comment type="catalytic activity">
    <reaction evidence="5">
        <text>ATP + H2O = ADP + phosphate + H(+)</text>
        <dbReference type="Rhea" id="RHEA:13065"/>
        <dbReference type="ChEBI" id="CHEBI:15377"/>
        <dbReference type="ChEBI" id="CHEBI:15378"/>
        <dbReference type="ChEBI" id="CHEBI:30616"/>
        <dbReference type="ChEBI" id="CHEBI:43474"/>
        <dbReference type="ChEBI" id="CHEBI:456216"/>
    </reaction>
</comment>
<dbReference type="InterPro" id="IPR003593">
    <property type="entry name" value="AAA+_ATPase"/>
</dbReference>
<evidence type="ECO:0000256" key="1">
    <source>
        <dbReference type="ARBA" id="ARBA00001946"/>
    </source>
</evidence>
<dbReference type="SMART" id="SM00382">
    <property type="entry name" value="AAA"/>
    <property type="match status" value="1"/>
</dbReference>
<gene>
    <name evidence="10" type="ORF">glysoja_046047</name>
</gene>
<dbReference type="InterPro" id="IPR058017">
    <property type="entry name" value="At3g28540-like_C"/>
</dbReference>
<feature type="compositionally biased region" description="Basic and acidic residues" evidence="7">
    <location>
        <begin position="490"/>
        <end position="501"/>
    </location>
</feature>
<dbReference type="SUPFAM" id="SSF52540">
    <property type="entry name" value="P-loop containing nucleoside triphosphate hydrolases"/>
    <property type="match status" value="1"/>
</dbReference>
<feature type="chain" id="PRO_5002076260" evidence="8">
    <location>
        <begin position="30"/>
        <end position="553"/>
    </location>
</feature>
<dbReference type="InterPro" id="IPR027417">
    <property type="entry name" value="P-loop_NTPase"/>
</dbReference>
<dbReference type="InterPro" id="IPR003960">
    <property type="entry name" value="ATPase_AAA_CS"/>
</dbReference>
<dbReference type="GO" id="GO:0005524">
    <property type="term" value="F:ATP binding"/>
    <property type="evidence" value="ECO:0007669"/>
    <property type="project" value="UniProtKB-KW"/>
</dbReference>
<reference evidence="10" key="1">
    <citation type="submission" date="2014-07" db="EMBL/GenBank/DDBJ databases">
        <title>Identification of a novel salt tolerance gene in wild soybean by whole-genome sequencing.</title>
        <authorList>
            <person name="Lam H.-M."/>
            <person name="Qi X."/>
            <person name="Li M.-W."/>
            <person name="Liu X."/>
            <person name="Xie M."/>
            <person name="Ni M."/>
            <person name="Xu X."/>
        </authorList>
    </citation>
    <scope>NUCLEOTIDE SEQUENCE [LARGE SCALE GENOMIC DNA]</scope>
    <source>
        <tissue evidence="10">Root</tissue>
    </source>
</reference>
<dbReference type="Gene3D" id="6.10.280.40">
    <property type="match status" value="1"/>
</dbReference>
<dbReference type="CDD" id="cd19510">
    <property type="entry name" value="RecA-like_BCS1"/>
    <property type="match status" value="1"/>
</dbReference>
<dbReference type="Pfam" id="PF14363">
    <property type="entry name" value="AAA_assoc"/>
    <property type="match status" value="1"/>
</dbReference>
<dbReference type="GO" id="GO:0006950">
    <property type="term" value="P:response to stress"/>
    <property type="evidence" value="ECO:0007669"/>
    <property type="project" value="UniProtKB-ARBA"/>
</dbReference>
<comment type="cofactor">
    <cofactor evidence="1">
        <name>Mg(2+)</name>
        <dbReference type="ChEBI" id="CHEBI:18420"/>
    </cofactor>
</comment>
<organism evidence="10">
    <name type="scientific">Glycine soja</name>
    <name type="common">Wild soybean</name>
    <dbReference type="NCBI Taxonomy" id="3848"/>
    <lineage>
        <taxon>Eukaryota</taxon>
        <taxon>Viridiplantae</taxon>
        <taxon>Streptophyta</taxon>
        <taxon>Embryophyta</taxon>
        <taxon>Tracheophyta</taxon>
        <taxon>Spermatophyta</taxon>
        <taxon>Magnoliopsida</taxon>
        <taxon>eudicotyledons</taxon>
        <taxon>Gunneridae</taxon>
        <taxon>Pentapetalae</taxon>
        <taxon>rosids</taxon>
        <taxon>fabids</taxon>
        <taxon>Fabales</taxon>
        <taxon>Fabaceae</taxon>
        <taxon>Papilionoideae</taxon>
        <taxon>50 kb inversion clade</taxon>
        <taxon>NPAAA clade</taxon>
        <taxon>indigoferoid/millettioid clade</taxon>
        <taxon>Phaseoleae</taxon>
        <taxon>Glycine</taxon>
        <taxon>Glycine subgen. Soja</taxon>
    </lineage>
</organism>
<keyword evidence="4" id="KW-0460">Magnesium</keyword>
<feature type="signal peptide" evidence="8">
    <location>
        <begin position="1"/>
        <end position="29"/>
    </location>
</feature>
<dbReference type="PANTHER" id="PTHR23070">
    <property type="entry name" value="BCS1 AAA-TYPE ATPASE"/>
    <property type="match status" value="1"/>
</dbReference>
<keyword evidence="6" id="KW-0067">ATP-binding</keyword>
<accession>A0A0B2QN01</accession>
<evidence type="ECO:0000256" key="3">
    <source>
        <dbReference type="ARBA" id="ARBA00022801"/>
    </source>
</evidence>
<evidence type="ECO:0000256" key="4">
    <source>
        <dbReference type="ARBA" id="ARBA00022842"/>
    </source>
</evidence>
<evidence type="ECO:0000259" key="9">
    <source>
        <dbReference type="SMART" id="SM00382"/>
    </source>
</evidence>
<dbReference type="Gene3D" id="3.40.50.300">
    <property type="entry name" value="P-loop containing nucleotide triphosphate hydrolases"/>
    <property type="match status" value="1"/>
</dbReference>
<dbReference type="Pfam" id="PF25568">
    <property type="entry name" value="AAA_lid_At3g28540"/>
    <property type="match status" value="1"/>
</dbReference>
<dbReference type="EMBL" id="KN656903">
    <property type="protein sequence ID" value="KHN22761.1"/>
    <property type="molecule type" value="Genomic_DNA"/>
</dbReference>